<keyword evidence="4" id="KW-1185">Reference proteome</keyword>
<protein>
    <submittedName>
        <fullName evidence="3">TfoX/Sxy family protein</fullName>
    </submittedName>
</protein>
<name>A0ABW4Q3Y9_9MICC</name>
<dbReference type="InterPro" id="IPR007076">
    <property type="entry name" value="TfoX_N"/>
</dbReference>
<evidence type="ECO:0000313" key="3">
    <source>
        <dbReference type="EMBL" id="MFD1845959.1"/>
    </source>
</evidence>
<dbReference type="RefSeq" id="WP_343880438.1">
    <property type="nucleotide sequence ID" value="NZ_BAAAIJ010000047.1"/>
</dbReference>
<dbReference type="Proteomes" id="UP001597307">
    <property type="component" value="Unassembled WGS sequence"/>
</dbReference>
<evidence type="ECO:0000256" key="1">
    <source>
        <dbReference type="SAM" id="MobiDB-lite"/>
    </source>
</evidence>
<dbReference type="Pfam" id="PF04993">
    <property type="entry name" value="TfoX_N"/>
    <property type="match status" value="1"/>
</dbReference>
<sequence length="168" mass="18092">MINTSSSRDHLSERLRDLFASYPDVREIRMFGGISFMVNDRMAVAADRAGDLLVRTNPADYNEFLRRGAVPALMGQDKPMGRGWLTVPRHQLDDDAELAYWVNVGIDSGAPAPETSVGDESVQAQATSGPAPSSRTGPGTGSPTPDARRRRTPDTAPHVLTGASDTAR</sequence>
<reference evidence="4" key="1">
    <citation type="journal article" date="2019" name="Int. J. Syst. Evol. Microbiol.">
        <title>The Global Catalogue of Microorganisms (GCM) 10K type strain sequencing project: providing services to taxonomists for standard genome sequencing and annotation.</title>
        <authorList>
            <consortium name="The Broad Institute Genomics Platform"/>
            <consortium name="The Broad Institute Genome Sequencing Center for Infectious Disease"/>
            <person name="Wu L."/>
            <person name="Ma J."/>
        </authorList>
    </citation>
    <scope>NUCLEOTIDE SEQUENCE [LARGE SCALE GENOMIC DNA]</scope>
    <source>
        <strain evidence="4">JCM 11496</strain>
    </source>
</reference>
<evidence type="ECO:0000259" key="2">
    <source>
        <dbReference type="Pfam" id="PF04993"/>
    </source>
</evidence>
<proteinExistence type="predicted"/>
<feature type="region of interest" description="Disordered" evidence="1">
    <location>
        <begin position="109"/>
        <end position="168"/>
    </location>
</feature>
<accession>A0ABW4Q3Y9</accession>
<organism evidence="3 4">
    <name type="scientific">Arthrobacter flavus</name>
    <dbReference type="NCBI Taxonomy" id="95172"/>
    <lineage>
        <taxon>Bacteria</taxon>
        <taxon>Bacillati</taxon>
        <taxon>Actinomycetota</taxon>
        <taxon>Actinomycetes</taxon>
        <taxon>Micrococcales</taxon>
        <taxon>Micrococcaceae</taxon>
        <taxon>Arthrobacter</taxon>
    </lineage>
</organism>
<comment type="caution">
    <text evidence="3">The sequence shown here is derived from an EMBL/GenBank/DDBJ whole genome shotgun (WGS) entry which is preliminary data.</text>
</comment>
<dbReference type="Gene3D" id="3.30.1460.30">
    <property type="entry name" value="YgaC/TfoX-N like chaperone"/>
    <property type="match status" value="1"/>
</dbReference>
<feature type="domain" description="TfoX N-terminal" evidence="2">
    <location>
        <begin position="17"/>
        <end position="106"/>
    </location>
</feature>
<gene>
    <name evidence="3" type="ORF">ACFSFX_05045</name>
</gene>
<dbReference type="EMBL" id="JBHUGA010000011">
    <property type="protein sequence ID" value="MFD1845959.1"/>
    <property type="molecule type" value="Genomic_DNA"/>
</dbReference>
<dbReference type="SUPFAM" id="SSF159894">
    <property type="entry name" value="YgaC/TfoX-N like"/>
    <property type="match status" value="1"/>
</dbReference>
<evidence type="ECO:0000313" key="4">
    <source>
        <dbReference type="Proteomes" id="UP001597307"/>
    </source>
</evidence>
<feature type="compositionally biased region" description="Polar residues" evidence="1">
    <location>
        <begin position="122"/>
        <end position="137"/>
    </location>
</feature>